<evidence type="ECO:0000259" key="4">
    <source>
        <dbReference type="Pfam" id="PF05726"/>
    </source>
</evidence>
<reference evidence="5 6" key="1">
    <citation type="journal article" date="2024" name="ISME J.">
        <title>Tailless and filamentous prophages are predominant in marine Vibrio.</title>
        <authorList>
            <person name="Steensen K."/>
            <person name="Seneca J."/>
            <person name="Bartlau N."/>
            <person name="Yu X.A."/>
            <person name="Hussain F.A."/>
            <person name="Polz M.F."/>
        </authorList>
    </citation>
    <scope>NUCLEOTIDE SEQUENCE [LARGE SCALE GENOMIC DNA]</scope>
    <source>
        <strain evidence="5 6">10N.239.312.F12</strain>
    </source>
</reference>
<dbReference type="Proteomes" id="UP001570071">
    <property type="component" value="Unassembled WGS sequence"/>
</dbReference>
<dbReference type="PANTHER" id="PTHR13903">
    <property type="entry name" value="PIRIN-RELATED"/>
    <property type="match status" value="1"/>
</dbReference>
<dbReference type="CDD" id="cd02247">
    <property type="entry name" value="cupin_pirin_C"/>
    <property type="match status" value="1"/>
</dbReference>
<comment type="caution">
    <text evidence="5">The sequence shown here is derived from an EMBL/GenBank/DDBJ whole genome shotgun (WGS) entry which is preliminary data.</text>
</comment>
<evidence type="ECO:0000256" key="1">
    <source>
        <dbReference type="ARBA" id="ARBA00008416"/>
    </source>
</evidence>
<sequence>MSNVRTVEHVISAHATSDGDGVKIQRVAGFNNARFSPFLMIDELKSDESKDYVGGFPPHPHRGIETLTYMLQGHFQHKDHMGNVGELRSGGAQWMAAGRGVIHSEMPMMEEGALHGFQIWINQPSTHKMQPAQYHDFQSESITEHQSEKGGLLRVIAGGFELHNQADSETLRAQGPLQKTGVPLSVADWRAHSGQEVSLETDATHNAMTYVYRGSIQIDGKVINQGQLSLLTKAELLSLSSIEDSGVLIFAGQPIDEPVVHYGPFVMNSMEEIEQTIQDYNNGVFETY</sequence>
<comment type="similarity">
    <text evidence="1 2">Belongs to the pirin family.</text>
</comment>
<feature type="domain" description="Pirin N-terminal" evidence="3">
    <location>
        <begin position="26"/>
        <end position="121"/>
    </location>
</feature>
<accession>A0ABV4MSV8</accession>
<organism evidence="5 6">
    <name type="scientific">Vibrio pomeroyi</name>
    <dbReference type="NCBI Taxonomy" id="198832"/>
    <lineage>
        <taxon>Bacteria</taxon>
        <taxon>Pseudomonadati</taxon>
        <taxon>Pseudomonadota</taxon>
        <taxon>Gammaproteobacteria</taxon>
        <taxon>Vibrionales</taxon>
        <taxon>Vibrionaceae</taxon>
        <taxon>Vibrio</taxon>
    </lineage>
</organism>
<dbReference type="InterPro" id="IPR008778">
    <property type="entry name" value="Pirin_C_dom"/>
</dbReference>
<dbReference type="InterPro" id="IPR014710">
    <property type="entry name" value="RmlC-like_jellyroll"/>
</dbReference>
<dbReference type="InterPro" id="IPR012093">
    <property type="entry name" value="Pirin"/>
</dbReference>
<protein>
    <submittedName>
        <fullName evidence="5">Pirin family protein</fullName>
    </submittedName>
</protein>
<feature type="domain" description="Pirin C-terminal" evidence="4">
    <location>
        <begin position="187"/>
        <end position="285"/>
    </location>
</feature>
<dbReference type="InterPro" id="IPR011051">
    <property type="entry name" value="RmlC_Cupin_sf"/>
</dbReference>
<keyword evidence="6" id="KW-1185">Reference proteome</keyword>
<dbReference type="SUPFAM" id="SSF51182">
    <property type="entry name" value="RmlC-like cupins"/>
    <property type="match status" value="1"/>
</dbReference>
<evidence type="ECO:0000256" key="2">
    <source>
        <dbReference type="RuleBase" id="RU003457"/>
    </source>
</evidence>
<evidence type="ECO:0000259" key="3">
    <source>
        <dbReference type="Pfam" id="PF02678"/>
    </source>
</evidence>
<dbReference type="RefSeq" id="WP_372122402.1">
    <property type="nucleotide sequence ID" value="NZ_JBFSSG010000004.1"/>
</dbReference>
<name>A0ABV4MSV8_9VIBR</name>
<evidence type="ECO:0000313" key="6">
    <source>
        <dbReference type="Proteomes" id="UP001570071"/>
    </source>
</evidence>
<dbReference type="PANTHER" id="PTHR13903:SF8">
    <property type="entry name" value="PIRIN"/>
    <property type="match status" value="1"/>
</dbReference>
<evidence type="ECO:0000313" key="5">
    <source>
        <dbReference type="EMBL" id="MEZ8720238.1"/>
    </source>
</evidence>
<gene>
    <name evidence="5" type="ORF">AB6D66_04105</name>
</gene>
<proteinExistence type="inferred from homology"/>
<dbReference type="EMBL" id="JBFSSG010000004">
    <property type="protein sequence ID" value="MEZ8720238.1"/>
    <property type="molecule type" value="Genomic_DNA"/>
</dbReference>
<dbReference type="InterPro" id="IPR003829">
    <property type="entry name" value="Pirin_N_dom"/>
</dbReference>
<dbReference type="Pfam" id="PF05726">
    <property type="entry name" value="Pirin_C"/>
    <property type="match status" value="1"/>
</dbReference>
<dbReference type="Gene3D" id="2.60.120.10">
    <property type="entry name" value="Jelly Rolls"/>
    <property type="match status" value="2"/>
</dbReference>
<dbReference type="CDD" id="cd02909">
    <property type="entry name" value="cupin_pirin_N"/>
    <property type="match status" value="1"/>
</dbReference>
<dbReference type="Pfam" id="PF02678">
    <property type="entry name" value="Pirin"/>
    <property type="match status" value="1"/>
</dbReference>
<dbReference type="PIRSF" id="PIRSF006232">
    <property type="entry name" value="Pirin"/>
    <property type="match status" value="1"/>
</dbReference>